<dbReference type="CDD" id="cd00048">
    <property type="entry name" value="DSRM_SF"/>
    <property type="match status" value="1"/>
</dbReference>
<sequence length="403" mass="43085">MSVSTLPPPKDEDSTPPPAQDIDMPSTPKLPLLVAPDILPHFVLPSSSGDTSVDGINMGAFDFDRLAFLGSGAIQLAVTKALFDNEKHLNADLEDLLQMYTEPRMWARWGSLYGNFPTLGHGLGDDEADGARLFSAYVGGIYHQDDMGPIHIWIQKLIAHSRKEDTMLNSLTTTPKERVATTAVEPDGTPGPPSSPVSSTTLQHASTGVPAPLASTQTSSPSRKRERETSSGGERSSSPSPKRTRVSSATSNTPSRNFPARYATVSEPSSSSSAQPNPVIGHITPLNITAAEIFTASSSRASTSSAAAQPDIKPDLGASTSSQPQKKWMSVLNEGCMSTKGERVWQTASEGADHNKTWKATLMITNLGVSAIGEGKTKKLAQEEAARKVCERLNWTPGYKWTS</sequence>
<proteinExistence type="predicted"/>
<dbReference type="Gene3D" id="3.30.160.20">
    <property type="match status" value="1"/>
</dbReference>
<gene>
    <name evidence="5" type="ORF">M407DRAFT_234532</name>
</gene>
<dbReference type="SMART" id="SM00358">
    <property type="entry name" value="DSRM"/>
    <property type="match status" value="1"/>
</dbReference>
<dbReference type="GO" id="GO:0003723">
    <property type="term" value="F:RNA binding"/>
    <property type="evidence" value="ECO:0007669"/>
    <property type="project" value="UniProtKB-UniRule"/>
</dbReference>
<keyword evidence="1 2" id="KW-0694">RNA-binding</keyword>
<organism evidence="5 6">
    <name type="scientific">Tulasnella calospora MUT 4182</name>
    <dbReference type="NCBI Taxonomy" id="1051891"/>
    <lineage>
        <taxon>Eukaryota</taxon>
        <taxon>Fungi</taxon>
        <taxon>Dikarya</taxon>
        <taxon>Basidiomycota</taxon>
        <taxon>Agaricomycotina</taxon>
        <taxon>Agaricomycetes</taxon>
        <taxon>Cantharellales</taxon>
        <taxon>Tulasnellaceae</taxon>
        <taxon>Tulasnella</taxon>
    </lineage>
</organism>
<evidence type="ECO:0000256" key="3">
    <source>
        <dbReference type="SAM" id="MobiDB-lite"/>
    </source>
</evidence>
<evidence type="ECO:0000313" key="5">
    <source>
        <dbReference type="EMBL" id="KIO33328.1"/>
    </source>
</evidence>
<name>A0A0C3LHA8_9AGAM</name>
<keyword evidence="6" id="KW-1185">Reference proteome</keyword>
<dbReference type="AlphaFoldDB" id="A0A0C3LHA8"/>
<reference evidence="6" key="2">
    <citation type="submission" date="2015-01" db="EMBL/GenBank/DDBJ databases">
        <title>Evolutionary Origins and Diversification of the Mycorrhizal Mutualists.</title>
        <authorList>
            <consortium name="DOE Joint Genome Institute"/>
            <consortium name="Mycorrhizal Genomics Consortium"/>
            <person name="Kohler A."/>
            <person name="Kuo A."/>
            <person name="Nagy L.G."/>
            <person name="Floudas D."/>
            <person name="Copeland A."/>
            <person name="Barry K.W."/>
            <person name="Cichocki N."/>
            <person name="Veneault-Fourrey C."/>
            <person name="LaButti K."/>
            <person name="Lindquist E.A."/>
            <person name="Lipzen A."/>
            <person name="Lundell T."/>
            <person name="Morin E."/>
            <person name="Murat C."/>
            <person name="Riley R."/>
            <person name="Ohm R."/>
            <person name="Sun H."/>
            <person name="Tunlid A."/>
            <person name="Henrissat B."/>
            <person name="Grigoriev I.V."/>
            <person name="Hibbett D.S."/>
            <person name="Martin F."/>
        </authorList>
    </citation>
    <scope>NUCLEOTIDE SEQUENCE [LARGE SCALE GENOMIC DNA]</scope>
    <source>
        <strain evidence="6">MUT 4182</strain>
    </source>
</reference>
<feature type="compositionally biased region" description="Polar residues" evidence="3">
    <location>
        <begin position="246"/>
        <end position="256"/>
    </location>
</feature>
<reference evidence="5 6" key="1">
    <citation type="submission" date="2014-04" db="EMBL/GenBank/DDBJ databases">
        <authorList>
            <consortium name="DOE Joint Genome Institute"/>
            <person name="Kuo A."/>
            <person name="Girlanda M."/>
            <person name="Perotto S."/>
            <person name="Kohler A."/>
            <person name="Nagy L.G."/>
            <person name="Floudas D."/>
            <person name="Copeland A."/>
            <person name="Barry K.W."/>
            <person name="Cichocki N."/>
            <person name="Veneault-Fourrey C."/>
            <person name="LaButti K."/>
            <person name="Lindquist E.A."/>
            <person name="Lipzen A."/>
            <person name="Lundell T."/>
            <person name="Morin E."/>
            <person name="Murat C."/>
            <person name="Sun H."/>
            <person name="Tunlid A."/>
            <person name="Henrissat B."/>
            <person name="Grigoriev I.V."/>
            <person name="Hibbett D.S."/>
            <person name="Martin F."/>
            <person name="Nordberg H.P."/>
            <person name="Cantor M.N."/>
            <person name="Hua S.X."/>
        </authorList>
    </citation>
    <scope>NUCLEOTIDE SEQUENCE [LARGE SCALE GENOMIC DNA]</scope>
    <source>
        <strain evidence="5 6">MUT 4182</strain>
    </source>
</reference>
<dbReference type="InterPro" id="IPR014720">
    <property type="entry name" value="dsRBD_dom"/>
</dbReference>
<feature type="region of interest" description="Disordered" evidence="3">
    <location>
        <begin position="1"/>
        <end position="27"/>
    </location>
</feature>
<dbReference type="EMBL" id="KN822949">
    <property type="protein sequence ID" value="KIO33328.1"/>
    <property type="molecule type" value="Genomic_DNA"/>
</dbReference>
<dbReference type="OrthoDB" id="2392202at2759"/>
<dbReference type="SUPFAM" id="SSF69065">
    <property type="entry name" value="RNase III domain-like"/>
    <property type="match status" value="1"/>
</dbReference>
<evidence type="ECO:0000256" key="2">
    <source>
        <dbReference type="PROSITE-ProRule" id="PRU00266"/>
    </source>
</evidence>
<dbReference type="Gene3D" id="1.10.1520.10">
    <property type="entry name" value="Ribonuclease III domain"/>
    <property type="match status" value="1"/>
</dbReference>
<feature type="domain" description="DRBM" evidence="4">
    <location>
        <begin position="327"/>
        <end position="395"/>
    </location>
</feature>
<evidence type="ECO:0000256" key="1">
    <source>
        <dbReference type="ARBA" id="ARBA00022884"/>
    </source>
</evidence>
<dbReference type="GO" id="GO:0004525">
    <property type="term" value="F:ribonuclease III activity"/>
    <property type="evidence" value="ECO:0007669"/>
    <property type="project" value="InterPro"/>
</dbReference>
<protein>
    <recommendedName>
        <fullName evidence="4">DRBM domain-containing protein</fullName>
    </recommendedName>
</protein>
<feature type="compositionally biased region" description="Low complexity" evidence="3">
    <location>
        <begin position="230"/>
        <end position="241"/>
    </location>
</feature>
<feature type="region of interest" description="Disordered" evidence="3">
    <location>
        <begin position="169"/>
        <end position="278"/>
    </location>
</feature>
<evidence type="ECO:0000259" key="4">
    <source>
        <dbReference type="PROSITE" id="PS50137"/>
    </source>
</evidence>
<dbReference type="SUPFAM" id="SSF54768">
    <property type="entry name" value="dsRNA-binding domain-like"/>
    <property type="match status" value="1"/>
</dbReference>
<dbReference type="GO" id="GO:0006396">
    <property type="term" value="P:RNA processing"/>
    <property type="evidence" value="ECO:0007669"/>
    <property type="project" value="InterPro"/>
</dbReference>
<feature type="region of interest" description="Disordered" evidence="3">
    <location>
        <begin position="302"/>
        <end position="325"/>
    </location>
</feature>
<dbReference type="Pfam" id="PF00035">
    <property type="entry name" value="dsrm"/>
    <property type="match status" value="1"/>
</dbReference>
<dbReference type="PROSITE" id="PS50137">
    <property type="entry name" value="DS_RBD"/>
    <property type="match status" value="1"/>
</dbReference>
<dbReference type="HOGENOM" id="CLU_608470_0_0_1"/>
<accession>A0A0C3LHA8</accession>
<dbReference type="InterPro" id="IPR036389">
    <property type="entry name" value="RNase_III_sf"/>
</dbReference>
<dbReference type="Proteomes" id="UP000054248">
    <property type="component" value="Unassembled WGS sequence"/>
</dbReference>
<evidence type="ECO:0000313" key="6">
    <source>
        <dbReference type="Proteomes" id="UP000054248"/>
    </source>
</evidence>